<dbReference type="Pfam" id="PF07811">
    <property type="entry name" value="TadE"/>
    <property type="match status" value="1"/>
</dbReference>
<evidence type="ECO:0000256" key="2">
    <source>
        <dbReference type="SAM" id="Phobius"/>
    </source>
</evidence>
<proteinExistence type="predicted"/>
<name>A0A918DSM4_9ACTN</name>
<reference evidence="4" key="2">
    <citation type="submission" date="2020-09" db="EMBL/GenBank/DDBJ databases">
        <authorList>
            <person name="Sun Q."/>
            <person name="Zhou Y."/>
        </authorList>
    </citation>
    <scope>NUCLEOTIDE SEQUENCE</scope>
    <source>
        <strain evidence="4">CGMCC 4.7368</strain>
    </source>
</reference>
<keyword evidence="2" id="KW-0472">Membrane</keyword>
<keyword evidence="2" id="KW-1133">Transmembrane helix</keyword>
<protein>
    <recommendedName>
        <fullName evidence="3">TadE-like domain-containing protein</fullName>
    </recommendedName>
</protein>
<feature type="compositionally biased region" description="Basic and acidic residues" evidence="1">
    <location>
        <begin position="1"/>
        <end position="14"/>
    </location>
</feature>
<dbReference type="RefSeq" id="WP_189128480.1">
    <property type="nucleotide sequence ID" value="NZ_BMNH01000035.1"/>
</dbReference>
<dbReference type="Proteomes" id="UP000646523">
    <property type="component" value="Unassembled WGS sequence"/>
</dbReference>
<dbReference type="InterPro" id="IPR012495">
    <property type="entry name" value="TadE-like_dom"/>
</dbReference>
<feature type="domain" description="TadE-like" evidence="3">
    <location>
        <begin position="77"/>
        <end position="119"/>
    </location>
</feature>
<reference evidence="4" key="1">
    <citation type="journal article" date="2014" name="Int. J. Syst. Evol. Microbiol.">
        <title>Complete genome sequence of Corynebacterium casei LMG S-19264T (=DSM 44701T), isolated from a smear-ripened cheese.</title>
        <authorList>
            <consortium name="US DOE Joint Genome Institute (JGI-PGF)"/>
            <person name="Walter F."/>
            <person name="Albersmeier A."/>
            <person name="Kalinowski J."/>
            <person name="Ruckert C."/>
        </authorList>
    </citation>
    <scope>NUCLEOTIDE SEQUENCE</scope>
    <source>
        <strain evidence="4">CGMCC 4.7368</strain>
    </source>
</reference>
<evidence type="ECO:0000313" key="5">
    <source>
        <dbReference type="Proteomes" id="UP000646523"/>
    </source>
</evidence>
<sequence length="200" mass="20475">MSHHETGRADRAGAREPGAGDQAGVARRVKAVRWAGAVHRAGAVDRAAAVDRAGAVDRAAAVDRAGAVSRAVGGERGSMAVETVMLAPVFLLFLMFLAGAGRLVEAQGQVNGAARDAARAASVQRTLDDAGTAAEATTTAALQGRCAQPAVSLAGSEWEAGGQVRAEVTCELDLSFLGFNGTKQMTGTAVVPLEQLRRIE</sequence>
<evidence type="ECO:0000259" key="3">
    <source>
        <dbReference type="Pfam" id="PF07811"/>
    </source>
</evidence>
<dbReference type="AlphaFoldDB" id="A0A918DSM4"/>
<evidence type="ECO:0000256" key="1">
    <source>
        <dbReference type="SAM" id="MobiDB-lite"/>
    </source>
</evidence>
<gene>
    <name evidence="4" type="ORF">GCM10012289_69650</name>
</gene>
<accession>A0A918DSM4</accession>
<organism evidence="4 5">
    <name type="scientific">Nonomuraea cavernae</name>
    <dbReference type="NCBI Taxonomy" id="2045107"/>
    <lineage>
        <taxon>Bacteria</taxon>
        <taxon>Bacillati</taxon>
        <taxon>Actinomycetota</taxon>
        <taxon>Actinomycetes</taxon>
        <taxon>Streptosporangiales</taxon>
        <taxon>Streptosporangiaceae</taxon>
        <taxon>Nonomuraea</taxon>
    </lineage>
</organism>
<dbReference type="EMBL" id="BMNH01000035">
    <property type="protein sequence ID" value="GGO81208.1"/>
    <property type="molecule type" value="Genomic_DNA"/>
</dbReference>
<feature type="region of interest" description="Disordered" evidence="1">
    <location>
        <begin position="1"/>
        <end position="24"/>
    </location>
</feature>
<feature type="transmembrane region" description="Helical" evidence="2">
    <location>
        <begin position="84"/>
        <end position="104"/>
    </location>
</feature>
<comment type="caution">
    <text evidence="4">The sequence shown here is derived from an EMBL/GenBank/DDBJ whole genome shotgun (WGS) entry which is preliminary data.</text>
</comment>
<keyword evidence="2" id="KW-0812">Transmembrane</keyword>
<keyword evidence="5" id="KW-1185">Reference proteome</keyword>
<evidence type="ECO:0000313" key="4">
    <source>
        <dbReference type="EMBL" id="GGO81208.1"/>
    </source>
</evidence>